<dbReference type="EC" id="2.1.1.57" evidence="1"/>
<dbReference type="AlphaFoldDB" id="A0A0G4GVR4"/>
<dbReference type="Proteomes" id="UP000041254">
    <property type="component" value="Unassembled WGS sequence"/>
</dbReference>
<evidence type="ECO:0000256" key="1">
    <source>
        <dbReference type="RuleBase" id="RU368012"/>
    </source>
</evidence>
<keyword evidence="1" id="KW-0539">Nucleus</keyword>
<comment type="catalytic activity">
    <reaction evidence="1">
        <text>a 5'-end (N(7)-methyl 5'-triphosphoguanosine)-ribonucleoside in mRNA + S-adenosyl-L-methionine = a 5'-end (N(7)-methyl 5'-triphosphoguanosine)-(2'-O-methyl-ribonucleoside) in mRNA + S-adenosyl-L-homocysteine + H(+)</text>
        <dbReference type="Rhea" id="RHEA:67020"/>
        <dbReference type="Rhea" id="RHEA-COMP:17167"/>
        <dbReference type="Rhea" id="RHEA-COMP:17168"/>
        <dbReference type="ChEBI" id="CHEBI:15378"/>
        <dbReference type="ChEBI" id="CHEBI:57856"/>
        <dbReference type="ChEBI" id="CHEBI:59789"/>
        <dbReference type="ChEBI" id="CHEBI:156461"/>
        <dbReference type="ChEBI" id="CHEBI:167609"/>
        <dbReference type="EC" id="2.1.1.57"/>
    </reaction>
</comment>
<reference evidence="4 5" key="1">
    <citation type="submission" date="2014-11" db="EMBL/GenBank/DDBJ databases">
        <authorList>
            <person name="Zhu J."/>
            <person name="Qi W."/>
            <person name="Song R."/>
        </authorList>
    </citation>
    <scope>NUCLEOTIDE SEQUENCE [LARGE SCALE GENOMIC DNA]</scope>
</reference>
<organism evidence="4 5">
    <name type="scientific">Vitrella brassicaformis (strain CCMP3155)</name>
    <dbReference type="NCBI Taxonomy" id="1169540"/>
    <lineage>
        <taxon>Eukaryota</taxon>
        <taxon>Sar</taxon>
        <taxon>Alveolata</taxon>
        <taxon>Colpodellida</taxon>
        <taxon>Vitrellaceae</taxon>
        <taxon>Vitrella</taxon>
    </lineage>
</organism>
<dbReference type="GO" id="GO:0032259">
    <property type="term" value="P:methylation"/>
    <property type="evidence" value="ECO:0007669"/>
    <property type="project" value="UniProtKB-KW"/>
</dbReference>
<proteinExistence type="predicted"/>
<dbReference type="EMBL" id="CDMY01000840">
    <property type="protein sequence ID" value="CEM35049.1"/>
    <property type="molecule type" value="Genomic_DNA"/>
</dbReference>
<dbReference type="GO" id="GO:0003676">
    <property type="term" value="F:nucleic acid binding"/>
    <property type="evidence" value="ECO:0007669"/>
    <property type="project" value="UniProtKB-UniRule"/>
</dbReference>
<feature type="compositionally biased region" description="Basic and acidic residues" evidence="2">
    <location>
        <begin position="462"/>
        <end position="477"/>
    </location>
</feature>
<feature type="compositionally biased region" description="Low complexity" evidence="2">
    <location>
        <begin position="142"/>
        <end position="161"/>
    </location>
</feature>
<keyword evidence="1" id="KW-0506">mRNA capping</keyword>
<dbReference type="Pfam" id="PF01728">
    <property type="entry name" value="FtsJ"/>
    <property type="match status" value="1"/>
</dbReference>
<dbReference type="OMA" id="ESTGVWM"/>
<dbReference type="GO" id="GO:0016556">
    <property type="term" value="P:mRNA modification"/>
    <property type="evidence" value="ECO:0007669"/>
    <property type="project" value="UniProtKB-UniRule"/>
</dbReference>
<evidence type="ECO:0000259" key="3">
    <source>
        <dbReference type="Pfam" id="PF01728"/>
    </source>
</evidence>
<dbReference type="SUPFAM" id="SSF53335">
    <property type="entry name" value="S-adenosyl-L-methionine-dependent methyltransferases"/>
    <property type="match status" value="1"/>
</dbReference>
<dbReference type="InterPro" id="IPR050851">
    <property type="entry name" value="mRNA_Cap_2O-Ribose_MeTrfase"/>
</dbReference>
<dbReference type="Gene3D" id="3.40.50.12760">
    <property type="match status" value="1"/>
</dbReference>
<dbReference type="InterPro" id="IPR029063">
    <property type="entry name" value="SAM-dependent_MTases_sf"/>
</dbReference>
<dbReference type="STRING" id="1169540.A0A0G4GVR4"/>
<dbReference type="InterPro" id="IPR002877">
    <property type="entry name" value="RNA_MeTrfase_FtsJ_dom"/>
</dbReference>
<dbReference type="GO" id="GO:0004483">
    <property type="term" value="F:methyltransferase cap1 activity"/>
    <property type="evidence" value="ECO:0007669"/>
    <property type="project" value="UniProtKB-UniRule"/>
</dbReference>
<comment type="subcellular location">
    <subcellularLocation>
        <location evidence="1">Nucleus</location>
    </subcellularLocation>
</comment>
<keyword evidence="1" id="KW-0507">mRNA processing</keyword>
<feature type="region of interest" description="Disordered" evidence="2">
    <location>
        <begin position="117"/>
        <end position="161"/>
    </location>
</feature>
<evidence type="ECO:0000313" key="5">
    <source>
        <dbReference type="Proteomes" id="UP000041254"/>
    </source>
</evidence>
<sequence length="517" mass="57824">MAGAESSDEIREITECFPIKIDDQPLQEWSMDDLAPFDRVQRPDRMRHTAWVNSDLVDKLWQQKSRMDEVFDAEQGKLYSRAREEIFPQDRHGSEKFRNRAGDKLQEVCEAVGGILDCRPEGAEPVGDPGEGPDTKRRKLESGQGAPTTTTTTTTASSGDDQADAAAAADVYFADICGGPGSWSEFLFELAKEFQLRMKGWGMTLKDASSERQCDWYPHLLDDPRWTALWGEDSTGNVYPPANLTHAVQQIFKGIYGKTDARFDEGVHLAVADGGFKIGKDAETGEHLENYQELFSSRIVLAEILMSFMVLRPDGHLVCKLFDSFSDMTASVIYACCHCFREVYLVKPRRSRIVNSERYLVAKFFKGRHGPQFDLLMQSMSTLHRRWHDGSIPDDSSPLSAVPLSVLTGSTAFVKSLRSANDYLANKQGLALNLVMNRVQEMRERGEGQRGRGGRGRGGWRGGRDRGGDRGRGDWGRGRGGGGGGWQDDRRYNNGWRGGEPHRGMGMGMDRGRGRQY</sequence>
<keyword evidence="5" id="KW-1185">Reference proteome</keyword>
<dbReference type="InParanoid" id="A0A0G4GVR4"/>
<accession>A0A0G4GVR4</accession>
<gene>
    <name evidence="4" type="ORF">Vbra_18825</name>
</gene>
<dbReference type="PANTHER" id="PTHR16121:SF0">
    <property type="entry name" value="CAP-SPECIFIC MRNA (NUCLEOSIDE-2'-O-)-METHYLTRANSFERASE 1"/>
    <property type="match status" value="1"/>
</dbReference>
<keyword evidence="1" id="KW-0808">Transferase</keyword>
<feature type="domain" description="Ribosomal RNA methyltransferase FtsJ" evidence="3">
    <location>
        <begin position="170"/>
        <end position="363"/>
    </location>
</feature>
<dbReference type="OrthoDB" id="10251234at2759"/>
<dbReference type="VEuPathDB" id="CryptoDB:Vbra_18825"/>
<dbReference type="GO" id="GO:0006370">
    <property type="term" value="P:7-methylguanosine mRNA capping"/>
    <property type="evidence" value="ECO:0007669"/>
    <property type="project" value="UniProtKB-UniRule"/>
</dbReference>
<protein>
    <recommendedName>
        <fullName evidence="1">Cap-specific mRNA (nucleoside-2'-O-)-methyltransferase 1</fullName>
        <ecNumber evidence="1">2.1.1.57</ecNumber>
    </recommendedName>
    <alternativeName>
        <fullName evidence="1">Cap1 2'O-ribose methyltransferase 1</fullName>
    </alternativeName>
</protein>
<dbReference type="GO" id="GO:0005634">
    <property type="term" value="C:nucleus"/>
    <property type="evidence" value="ECO:0007669"/>
    <property type="project" value="UniProtKB-SubCell"/>
</dbReference>
<feature type="region of interest" description="Disordered" evidence="2">
    <location>
        <begin position="443"/>
        <end position="517"/>
    </location>
</feature>
<comment type="function">
    <text evidence="1">S-adenosyl-L-methionine-dependent methyltransferase that mediates RNA cap1 2'-O-ribose methylation to the 5'-cap structure of RNAs. Methylates the ribose of the first nucleotide of a m(7)GpppG-capped mRNA to produce m(7)GpppNmp (cap1).</text>
</comment>
<dbReference type="PANTHER" id="PTHR16121">
    <property type="entry name" value="CAP-SPECIFIC MRNA (NUCLEOSIDE-2'-O-)-METHYLTRANSFERASE 1-RELATED"/>
    <property type="match status" value="1"/>
</dbReference>
<dbReference type="GO" id="GO:0005737">
    <property type="term" value="C:cytoplasm"/>
    <property type="evidence" value="ECO:0007669"/>
    <property type="project" value="TreeGrafter"/>
</dbReference>
<evidence type="ECO:0000256" key="2">
    <source>
        <dbReference type="SAM" id="MobiDB-lite"/>
    </source>
</evidence>
<evidence type="ECO:0000313" key="4">
    <source>
        <dbReference type="EMBL" id="CEM35049.1"/>
    </source>
</evidence>
<name>A0A0G4GVR4_VITBC</name>
<keyword evidence="1" id="KW-0949">S-adenosyl-L-methionine</keyword>
<keyword evidence="1" id="KW-0489">Methyltransferase</keyword>